<dbReference type="Pfam" id="PF11706">
    <property type="entry name" value="zf-CGNR"/>
    <property type="match status" value="1"/>
</dbReference>
<evidence type="ECO:0000259" key="1">
    <source>
        <dbReference type="Pfam" id="PF11706"/>
    </source>
</evidence>
<dbReference type="Gene3D" id="1.10.3300.10">
    <property type="entry name" value="Jann2411-like domain"/>
    <property type="match status" value="1"/>
</dbReference>
<keyword evidence="3" id="KW-1185">Reference proteome</keyword>
<name>A0AAN2C8Z2_UNVUL</name>
<sequence length="185" mass="19773">MHLTDYPDPSLQLAIDLVNTDHASRAREMMPDLAAARAFLGAHGIDDAFGEADLPRLRQLRAALRGVFEAGETRAAAERVNAILASYRAAPKITFCDGDGDAPARLEPDVCGDAVDYVGAAAGLALARVLCDAGAERLGVCSSETCRDAFVDVSKNCRKRFCGSDCARITSVRNFRKRARTKASA</sequence>
<dbReference type="AlphaFoldDB" id="A0AAN2C8Z2"/>
<reference evidence="2 3" key="1">
    <citation type="journal article" date="2022" name="ISME Commun">
        <title>Vulcanimicrobium alpinus gen. nov. sp. nov., the first cultivated representative of the candidate phylum 'Eremiobacterota', is a metabolically versatile aerobic anoxygenic phototroph.</title>
        <authorList>
            <person name="Yabe S."/>
            <person name="Muto K."/>
            <person name="Abe K."/>
            <person name="Yokota A."/>
            <person name="Staudigel H."/>
            <person name="Tebo B.M."/>
        </authorList>
    </citation>
    <scope>NUCLEOTIDE SEQUENCE [LARGE SCALE GENOMIC DNA]</scope>
    <source>
        <strain evidence="2 3">WC8-2</strain>
    </source>
</reference>
<dbReference type="InterPro" id="IPR010852">
    <property type="entry name" value="ABATE"/>
</dbReference>
<gene>
    <name evidence="2" type="ORF">WPS_03280</name>
</gene>
<proteinExistence type="predicted"/>
<dbReference type="InterPro" id="IPR021005">
    <property type="entry name" value="Znf_CGNR"/>
</dbReference>
<dbReference type="KEGG" id="vab:WPS_03280"/>
<dbReference type="PANTHER" id="PTHR35525:SF3">
    <property type="entry name" value="BLL6575 PROTEIN"/>
    <property type="match status" value="1"/>
</dbReference>
<dbReference type="PANTHER" id="PTHR35525">
    <property type="entry name" value="BLL6575 PROTEIN"/>
    <property type="match status" value="1"/>
</dbReference>
<dbReference type="Pfam" id="PF07336">
    <property type="entry name" value="ABATE"/>
    <property type="match status" value="1"/>
</dbReference>
<protein>
    <recommendedName>
        <fullName evidence="1">Zinc finger CGNR domain-containing protein</fullName>
    </recommendedName>
</protein>
<dbReference type="Proteomes" id="UP001317532">
    <property type="component" value="Chromosome"/>
</dbReference>
<dbReference type="SUPFAM" id="SSF160904">
    <property type="entry name" value="Jann2411-like"/>
    <property type="match status" value="1"/>
</dbReference>
<dbReference type="EMBL" id="AP025523">
    <property type="protein sequence ID" value="BDE05052.1"/>
    <property type="molecule type" value="Genomic_DNA"/>
</dbReference>
<accession>A0AAN2C8Z2</accession>
<dbReference type="InterPro" id="IPR023286">
    <property type="entry name" value="ABATE_dom_sf"/>
</dbReference>
<evidence type="ECO:0000313" key="3">
    <source>
        <dbReference type="Proteomes" id="UP001317532"/>
    </source>
</evidence>
<evidence type="ECO:0000313" key="2">
    <source>
        <dbReference type="EMBL" id="BDE05052.1"/>
    </source>
</evidence>
<feature type="domain" description="Zinc finger CGNR" evidence="1">
    <location>
        <begin position="137"/>
        <end position="178"/>
    </location>
</feature>
<organism evidence="2 3">
    <name type="scientific">Vulcanimicrobium alpinum</name>
    <dbReference type="NCBI Taxonomy" id="3016050"/>
    <lineage>
        <taxon>Bacteria</taxon>
        <taxon>Bacillati</taxon>
        <taxon>Vulcanimicrobiota</taxon>
        <taxon>Vulcanimicrobiia</taxon>
        <taxon>Vulcanimicrobiales</taxon>
        <taxon>Vulcanimicrobiaceae</taxon>
        <taxon>Vulcanimicrobium</taxon>
    </lineage>
</organism>